<dbReference type="InterPro" id="IPR001160">
    <property type="entry name" value="Peptidase_M20C"/>
</dbReference>
<comment type="similarity">
    <text evidence="12">Belongs to the peptidase M20C family.</text>
</comment>
<dbReference type="Pfam" id="PF01546">
    <property type="entry name" value="Peptidase_M20"/>
    <property type="match status" value="1"/>
</dbReference>
<evidence type="ECO:0000256" key="8">
    <source>
        <dbReference type="ARBA" id="ARBA00023285"/>
    </source>
</evidence>
<dbReference type="GO" id="GO:0005829">
    <property type="term" value="C:cytosol"/>
    <property type="evidence" value="ECO:0007669"/>
    <property type="project" value="TreeGrafter"/>
</dbReference>
<comment type="catalytic activity">
    <reaction evidence="9">
        <text>Hydrolysis of dipeptides, preferentially hydrophobic dipeptides including prolyl amino acids.</text>
        <dbReference type="EC" id="3.4.13.18"/>
    </reaction>
</comment>
<comment type="cofactor">
    <cofactor evidence="2">
        <name>Zn(2+)</name>
        <dbReference type="ChEBI" id="CHEBI:29105"/>
    </cofactor>
</comment>
<evidence type="ECO:0000256" key="2">
    <source>
        <dbReference type="ARBA" id="ARBA00001947"/>
    </source>
</evidence>
<evidence type="ECO:0000313" key="19">
    <source>
        <dbReference type="Proteomes" id="UP000199428"/>
    </source>
</evidence>
<evidence type="ECO:0000256" key="1">
    <source>
        <dbReference type="ARBA" id="ARBA00001941"/>
    </source>
</evidence>
<dbReference type="AlphaFoldDB" id="A0A1G5RXP6"/>
<dbReference type="RefSeq" id="WP_090162464.1">
    <property type="nucleotide sequence ID" value="NZ_FMWK01000006.1"/>
</dbReference>
<keyword evidence="4" id="KW-0479">Metal-binding</keyword>
<dbReference type="GO" id="GO:0046872">
    <property type="term" value="F:metal ion binding"/>
    <property type="evidence" value="ECO:0007669"/>
    <property type="project" value="UniProtKB-KW"/>
</dbReference>
<keyword evidence="6" id="KW-0862">Zinc</keyword>
<dbReference type="InterPro" id="IPR002933">
    <property type="entry name" value="Peptidase_M20"/>
</dbReference>
<dbReference type="PRINTS" id="PR00934">
    <property type="entry name" value="XHISDIPTASE"/>
</dbReference>
<evidence type="ECO:0000256" key="13">
    <source>
        <dbReference type="ARBA" id="ARBA00071271"/>
    </source>
</evidence>
<comment type="cofactor">
    <cofactor evidence="1">
        <name>Co(2+)</name>
        <dbReference type="ChEBI" id="CHEBI:48828"/>
    </cofactor>
</comment>
<dbReference type="SUPFAM" id="SSF53187">
    <property type="entry name" value="Zn-dependent exopeptidases"/>
    <property type="match status" value="1"/>
</dbReference>
<evidence type="ECO:0000256" key="9">
    <source>
        <dbReference type="ARBA" id="ARBA00036421"/>
    </source>
</evidence>
<proteinExistence type="inferred from homology"/>
<dbReference type="NCBIfam" id="TIGR01893">
    <property type="entry name" value="aa-his-dipept"/>
    <property type="match status" value="1"/>
</dbReference>
<dbReference type="CDD" id="cd03890">
    <property type="entry name" value="M20_pepD"/>
    <property type="match status" value="1"/>
</dbReference>
<evidence type="ECO:0000256" key="6">
    <source>
        <dbReference type="ARBA" id="ARBA00022833"/>
    </source>
</evidence>
<evidence type="ECO:0000313" key="18">
    <source>
        <dbReference type="EMBL" id="SCZ78884.1"/>
    </source>
</evidence>
<dbReference type="PIRSF" id="PIRSF016599">
    <property type="entry name" value="Xaa-His_dipept"/>
    <property type="match status" value="1"/>
</dbReference>
<dbReference type="GO" id="GO:0006508">
    <property type="term" value="P:proteolysis"/>
    <property type="evidence" value="ECO:0007669"/>
    <property type="project" value="UniProtKB-KW"/>
</dbReference>
<evidence type="ECO:0000256" key="4">
    <source>
        <dbReference type="ARBA" id="ARBA00022723"/>
    </source>
</evidence>
<dbReference type="EC" id="3.4.13.18" evidence="10"/>
<evidence type="ECO:0000256" key="15">
    <source>
        <dbReference type="ARBA" id="ARBA00076004"/>
    </source>
</evidence>
<dbReference type="GO" id="GO:0070573">
    <property type="term" value="F:metallodipeptidase activity"/>
    <property type="evidence" value="ECO:0007669"/>
    <property type="project" value="TreeGrafter"/>
</dbReference>
<evidence type="ECO:0000256" key="5">
    <source>
        <dbReference type="ARBA" id="ARBA00022801"/>
    </source>
</evidence>
<accession>A0A1G5RXP6</accession>
<evidence type="ECO:0000256" key="11">
    <source>
        <dbReference type="ARBA" id="ARBA00044252"/>
    </source>
</evidence>
<sequence>MAVLSNCKPERVFHYFEEICNIPHPSYHEEKISAYLVNFAKEHNLEYYTDELYNVIMIKEASEGMENVAPIILQGHMDMVAEQDPDCTKDMLTEGLDLEVVDGYVTAKGTTLGGDDGIAVAMALALLEDETLKHPRLEVIITVSEEVGMEGAAGIDVSMIKGRKLLNLDSEEEGHFLAGCAGGCRMELEYPAKKEQVKGNLVSVEINDCTGGHSGTEIDKGRANATLMVNRMLAAAVEVADVQLVDFVGGTKDNAIPRATSAKFVTTAEAVKAMEAEAAAIKNEFAVTDPEMKIDIKSQGEASVEAVSAADTKRMIQLLSCMPDGVQAMSHDIEGLVETSLNLGILKLTEDGLNFSCALRSSVDSAKTALMRKVSMVGNAFGCKISTHGQYPAWEYKRDSSFRDELVALYEEMTGEKALVETLHAGVECGLLASKLPGLDAVSIGPEMHDIHTPKERLGIASTERIYNYVRRVIEISK</sequence>
<organism evidence="18 19">
    <name type="scientific">Pseudobutyrivibrio xylanivorans</name>
    <dbReference type="NCBI Taxonomy" id="185007"/>
    <lineage>
        <taxon>Bacteria</taxon>
        <taxon>Bacillati</taxon>
        <taxon>Bacillota</taxon>
        <taxon>Clostridia</taxon>
        <taxon>Lachnospirales</taxon>
        <taxon>Lachnospiraceae</taxon>
        <taxon>Pseudobutyrivibrio</taxon>
    </lineage>
</organism>
<dbReference type="EMBL" id="FMWK01000006">
    <property type="protein sequence ID" value="SCZ78884.1"/>
    <property type="molecule type" value="Genomic_DNA"/>
</dbReference>
<keyword evidence="3" id="KW-0645">Protease</keyword>
<evidence type="ECO:0000256" key="7">
    <source>
        <dbReference type="ARBA" id="ARBA00023049"/>
    </source>
</evidence>
<evidence type="ECO:0000256" key="12">
    <source>
        <dbReference type="ARBA" id="ARBA00061423"/>
    </source>
</evidence>
<keyword evidence="7" id="KW-0482">Metalloprotease</keyword>
<reference evidence="18 19" key="1">
    <citation type="submission" date="2016-10" db="EMBL/GenBank/DDBJ databases">
        <authorList>
            <person name="de Groot N.N."/>
        </authorList>
    </citation>
    <scope>NUCLEOTIDE SEQUENCE [LARGE SCALE GENOMIC DNA]</scope>
    <source>
        <strain evidence="18 19">DSM 10317</strain>
    </source>
</reference>
<evidence type="ECO:0000256" key="16">
    <source>
        <dbReference type="ARBA" id="ARBA00077688"/>
    </source>
</evidence>
<evidence type="ECO:0000256" key="3">
    <source>
        <dbReference type="ARBA" id="ARBA00022670"/>
    </source>
</evidence>
<keyword evidence="8" id="KW-0170">Cobalt</keyword>
<dbReference type="PANTHER" id="PTHR43501:SF1">
    <property type="entry name" value="CYTOSOL NON-SPECIFIC DIPEPTIDASE"/>
    <property type="match status" value="1"/>
</dbReference>
<name>A0A1G5RXP6_PSEXY</name>
<evidence type="ECO:0000256" key="14">
    <source>
        <dbReference type="ARBA" id="ARBA00075285"/>
    </source>
</evidence>
<dbReference type="Proteomes" id="UP000199428">
    <property type="component" value="Unassembled WGS sequence"/>
</dbReference>
<dbReference type="FunFam" id="3.40.630.10:FF:000018">
    <property type="entry name" value="Aminoacyl-histidine dipeptidase PepD"/>
    <property type="match status" value="1"/>
</dbReference>
<dbReference type="PANTHER" id="PTHR43501">
    <property type="entry name" value="CYTOSOL NON-SPECIFIC DIPEPTIDASE"/>
    <property type="match status" value="1"/>
</dbReference>
<dbReference type="Gene3D" id="3.40.630.10">
    <property type="entry name" value="Zn peptidases"/>
    <property type="match status" value="2"/>
</dbReference>
<dbReference type="FunFam" id="3.40.630.10:FF:000015">
    <property type="entry name" value="Aminoacyl-histidine dipeptidase PepD"/>
    <property type="match status" value="1"/>
</dbReference>
<gene>
    <name evidence="18" type="ORF">SAMN02910350_01497</name>
</gene>
<protein>
    <recommendedName>
        <fullName evidence="13">Cytosol non-specific dipeptidase</fullName>
        <ecNumber evidence="10">3.4.13.18</ecNumber>
    </recommendedName>
    <alternativeName>
        <fullName evidence="16">Aminoacyl-histidine dipeptidase</fullName>
    </alternativeName>
    <alternativeName>
        <fullName evidence="15">Beta-alanyl-histidine dipeptidase</fullName>
    </alternativeName>
    <alternativeName>
        <fullName evidence="14">Carnosinase</fullName>
    </alternativeName>
    <alternativeName>
        <fullName evidence="11">Peptidase D</fullName>
    </alternativeName>
    <alternativeName>
        <fullName evidence="17">Xaa-His dipeptidase</fullName>
    </alternativeName>
</protein>
<evidence type="ECO:0000256" key="17">
    <source>
        <dbReference type="ARBA" id="ARBA00078074"/>
    </source>
</evidence>
<evidence type="ECO:0000256" key="10">
    <source>
        <dbReference type="ARBA" id="ARBA00038976"/>
    </source>
</evidence>
<keyword evidence="5" id="KW-0378">Hydrolase</keyword>